<dbReference type="Pfam" id="PF07883">
    <property type="entry name" value="Cupin_2"/>
    <property type="match status" value="1"/>
</dbReference>
<evidence type="ECO:0000259" key="6">
    <source>
        <dbReference type="PROSITE" id="PS01124"/>
    </source>
</evidence>
<evidence type="ECO:0000313" key="8">
    <source>
        <dbReference type="Proteomes" id="UP000235914"/>
    </source>
</evidence>
<evidence type="ECO:0000313" key="7">
    <source>
        <dbReference type="EMBL" id="PNC54008.1"/>
    </source>
</evidence>
<dbReference type="PANTHER" id="PTHR46796">
    <property type="entry name" value="HTH-TYPE TRANSCRIPTIONAL ACTIVATOR RHAS-RELATED"/>
    <property type="match status" value="1"/>
</dbReference>
<dbReference type="InterPro" id="IPR009057">
    <property type="entry name" value="Homeodomain-like_sf"/>
</dbReference>
<feature type="compositionally biased region" description="Polar residues" evidence="5">
    <location>
        <begin position="345"/>
        <end position="357"/>
    </location>
</feature>
<dbReference type="Proteomes" id="UP000235914">
    <property type="component" value="Unassembled WGS sequence"/>
</dbReference>
<dbReference type="SMART" id="SM00342">
    <property type="entry name" value="HTH_ARAC"/>
    <property type="match status" value="1"/>
</dbReference>
<keyword evidence="1" id="KW-0805">Transcription regulation</keyword>
<dbReference type="Pfam" id="PF12833">
    <property type="entry name" value="HTH_18"/>
    <property type="match status" value="1"/>
</dbReference>
<dbReference type="AlphaFoldDB" id="A0AAP8NK28"/>
<keyword evidence="3" id="KW-0010">Activator</keyword>
<dbReference type="Gene3D" id="2.60.120.10">
    <property type="entry name" value="Jelly Rolls"/>
    <property type="match status" value="1"/>
</dbReference>
<evidence type="ECO:0000256" key="3">
    <source>
        <dbReference type="ARBA" id="ARBA00023159"/>
    </source>
</evidence>
<dbReference type="EMBL" id="PJKN01000006">
    <property type="protein sequence ID" value="PNC54008.1"/>
    <property type="molecule type" value="Genomic_DNA"/>
</dbReference>
<keyword evidence="2" id="KW-0238">DNA-binding</keyword>
<protein>
    <recommendedName>
        <fullName evidence="6">HTH araC/xylS-type domain-containing protein</fullName>
    </recommendedName>
</protein>
<dbReference type="PROSITE" id="PS01124">
    <property type="entry name" value="HTH_ARAC_FAMILY_2"/>
    <property type="match status" value="1"/>
</dbReference>
<comment type="caution">
    <text evidence="7">The sequence shown here is derived from an EMBL/GenBank/DDBJ whole genome shotgun (WGS) entry which is preliminary data.</text>
</comment>
<dbReference type="SUPFAM" id="SSF46689">
    <property type="entry name" value="Homeodomain-like"/>
    <property type="match status" value="2"/>
</dbReference>
<dbReference type="InterPro" id="IPR018062">
    <property type="entry name" value="HTH_AraC-typ_CS"/>
</dbReference>
<reference evidence="7 8" key="1">
    <citation type="journal article" date="2017" name="BMC Genomics">
        <title>Genome sequencing of 39 Akkermansia muciniphila isolates reveals its population structure, genomic and functional diverisity, and global distribution in mammalian gut microbiotas.</title>
        <authorList>
            <person name="Guo X."/>
            <person name="Li S."/>
            <person name="Zhang J."/>
            <person name="Wu F."/>
            <person name="Li X."/>
            <person name="Wu D."/>
            <person name="Zhang M."/>
            <person name="Ou Z."/>
            <person name="Jie Z."/>
            <person name="Yan Q."/>
            <person name="Li P."/>
            <person name="Yi J."/>
            <person name="Peng Y."/>
        </authorList>
    </citation>
    <scope>NUCLEOTIDE SEQUENCE [LARGE SCALE GENOMIC DNA]</scope>
    <source>
        <strain evidence="7 8">GP43</strain>
    </source>
</reference>
<dbReference type="SUPFAM" id="SSF51215">
    <property type="entry name" value="Regulatory protein AraC"/>
    <property type="match status" value="1"/>
</dbReference>
<dbReference type="InterPro" id="IPR014710">
    <property type="entry name" value="RmlC-like_jellyroll"/>
</dbReference>
<dbReference type="GO" id="GO:0043565">
    <property type="term" value="F:sequence-specific DNA binding"/>
    <property type="evidence" value="ECO:0007669"/>
    <property type="project" value="InterPro"/>
</dbReference>
<dbReference type="InterPro" id="IPR050204">
    <property type="entry name" value="AraC_XylS_family_regulators"/>
</dbReference>
<dbReference type="PROSITE" id="PS00041">
    <property type="entry name" value="HTH_ARAC_FAMILY_1"/>
    <property type="match status" value="1"/>
</dbReference>
<evidence type="ECO:0000256" key="1">
    <source>
        <dbReference type="ARBA" id="ARBA00023015"/>
    </source>
</evidence>
<feature type="domain" description="HTH araC/xylS-type" evidence="6">
    <location>
        <begin position="244"/>
        <end position="342"/>
    </location>
</feature>
<dbReference type="InterPro" id="IPR020449">
    <property type="entry name" value="Tscrpt_reg_AraC-type_HTH"/>
</dbReference>
<keyword evidence="4" id="KW-0804">Transcription</keyword>
<name>A0AAP8NK28_9BACT</name>
<organism evidence="7 8">
    <name type="scientific">Akkermansia muciniphila</name>
    <dbReference type="NCBI Taxonomy" id="239935"/>
    <lineage>
        <taxon>Bacteria</taxon>
        <taxon>Pseudomonadati</taxon>
        <taxon>Verrucomicrobiota</taxon>
        <taxon>Verrucomicrobiia</taxon>
        <taxon>Verrucomicrobiales</taxon>
        <taxon>Akkermansiaceae</taxon>
        <taxon>Akkermansia</taxon>
    </lineage>
</organism>
<gene>
    <name evidence="7" type="ORF">CXU09_10435</name>
</gene>
<accession>A0AAP8NK28</accession>
<proteinExistence type="predicted"/>
<dbReference type="GO" id="GO:0003700">
    <property type="term" value="F:DNA-binding transcription factor activity"/>
    <property type="evidence" value="ECO:0007669"/>
    <property type="project" value="InterPro"/>
</dbReference>
<evidence type="ECO:0000256" key="4">
    <source>
        <dbReference type="ARBA" id="ARBA00023163"/>
    </source>
</evidence>
<dbReference type="PRINTS" id="PR00032">
    <property type="entry name" value="HTHARAC"/>
</dbReference>
<dbReference type="InterPro" id="IPR018060">
    <property type="entry name" value="HTH_AraC"/>
</dbReference>
<evidence type="ECO:0000256" key="2">
    <source>
        <dbReference type="ARBA" id="ARBA00023125"/>
    </source>
</evidence>
<dbReference type="InterPro" id="IPR013096">
    <property type="entry name" value="Cupin_2"/>
</dbReference>
<evidence type="ECO:0000256" key="5">
    <source>
        <dbReference type="SAM" id="MobiDB-lite"/>
    </source>
</evidence>
<feature type="region of interest" description="Disordered" evidence="5">
    <location>
        <begin position="338"/>
        <end position="357"/>
    </location>
</feature>
<dbReference type="InterPro" id="IPR037923">
    <property type="entry name" value="HTH-like"/>
</dbReference>
<sequence>MDIGRVTLHNIQVSAFQCVRFCTLQDYEHFLFHLFSEDVYCEIKSDWMNAEHSLFVHWNTCSKLAPFSHYLREVGCLKFSGIDPHSLDMHYNEGIELNYVVKGTYKWVVEGKRYQLFPGEAFITCPWERHGSPDEVLDRGILSWMILKPRSFSRSGRLDLGDWSRLSRDIQGEAGMLFAHNANPVLPRGNGLIEIFRKLHQEIDGREMGYEEQIHLLLDALVIRLARILKRRKCNKERDERFVEMLTATLKEDLCSKFNVAELAWRFNMSPSSFNSKVKASTGFSPADYLIELRLAAARELLLAGKESITEIAALCGFCSSQYFATLFSRRVGVSPSRFRREGSSRNQENAQSRPAV</sequence>
<dbReference type="Gene3D" id="1.10.10.60">
    <property type="entry name" value="Homeodomain-like"/>
    <property type="match status" value="2"/>
</dbReference>